<dbReference type="eggNOG" id="COG1225">
    <property type="taxonomic scope" value="Bacteria"/>
</dbReference>
<protein>
    <recommendedName>
        <fullName evidence="3">thioredoxin-dependent peroxiredoxin</fullName>
        <ecNumber evidence="3">1.11.1.24</ecNumber>
    </recommendedName>
    <alternativeName>
        <fullName evidence="9">Thioredoxin peroxidase</fullName>
    </alternativeName>
    <alternativeName>
        <fullName evidence="11">Thioredoxin-dependent peroxiredoxin Bcp</fullName>
    </alternativeName>
</protein>
<organism evidence="15 16">
    <name type="scientific">Nitrosomonas cryotolerans ATCC 49181</name>
    <dbReference type="NCBI Taxonomy" id="1131553"/>
    <lineage>
        <taxon>Bacteria</taxon>
        <taxon>Pseudomonadati</taxon>
        <taxon>Pseudomonadota</taxon>
        <taxon>Betaproteobacteria</taxon>
        <taxon>Nitrosomonadales</taxon>
        <taxon>Nitrosomonadaceae</taxon>
        <taxon>Nitrosomonas</taxon>
    </lineage>
</organism>
<gene>
    <name evidence="15" type="ORF">SAMN02743940_0426</name>
</gene>
<evidence type="ECO:0000313" key="16">
    <source>
        <dbReference type="Proteomes" id="UP000185062"/>
    </source>
</evidence>
<evidence type="ECO:0000256" key="2">
    <source>
        <dbReference type="ARBA" id="ARBA00011245"/>
    </source>
</evidence>
<evidence type="ECO:0000256" key="3">
    <source>
        <dbReference type="ARBA" id="ARBA00013017"/>
    </source>
</evidence>
<reference evidence="15 16" key="1">
    <citation type="submission" date="2016-12" db="EMBL/GenBank/DDBJ databases">
        <authorList>
            <person name="Song W.-J."/>
            <person name="Kurnit D.M."/>
        </authorList>
    </citation>
    <scope>NUCLEOTIDE SEQUENCE [LARGE SCALE GENOMIC DNA]</scope>
    <source>
        <strain evidence="15 16">ATCC 49181</strain>
    </source>
</reference>
<dbReference type="InterPro" id="IPR024706">
    <property type="entry name" value="Peroxiredoxin_AhpC-typ"/>
</dbReference>
<keyword evidence="6" id="KW-0560">Oxidoreductase</keyword>
<dbReference type="EMBL" id="FSRO01000001">
    <property type="protein sequence ID" value="SIN99425.1"/>
    <property type="molecule type" value="Genomic_DNA"/>
</dbReference>
<feature type="active site" description="Cysteine sulfenic acid (-SOH) intermediate; for peroxidase activity" evidence="13">
    <location>
        <position position="69"/>
    </location>
</feature>
<keyword evidence="5" id="KW-0049">Antioxidant</keyword>
<comment type="catalytic activity">
    <reaction evidence="12">
        <text>a hydroperoxide + [thioredoxin]-dithiol = an alcohol + [thioredoxin]-disulfide + H2O</text>
        <dbReference type="Rhea" id="RHEA:62620"/>
        <dbReference type="Rhea" id="RHEA-COMP:10698"/>
        <dbReference type="Rhea" id="RHEA-COMP:10700"/>
        <dbReference type="ChEBI" id="CHEBI:15377"/>
        <dbReference type="ChEBI" id="CHEBI:29950"/>
        <dbReference type="ChEBI" id="CHEBI:30879"/>
        <dbReference type="ChEBI" id="CHEBI:35924"/>
        <dbReference type="ChEBI" id="CHEBI:50058"/>
        <dbReference type="EC" id="1.11.1.24"/>
    </reaction>
</comment>
<dbReference type="InterPro" id="IPR050924">
    <property type="entry name" value="Peroxiredoxin_BCP/PrxQ"/>
</dbReference>
<evidence type="ECO:0000313" key="15">
    <source>
        <dbReference type="EMBL" id="SIN99425.1"/>
    </source>
</evidence>
<evidence type="ECO:0000256" key="6">
    <source>
        <dbReference type="ARBA" id="ARBA00023002"/>
    </source>
</evidence>
<comment type="function">
    <text evidence="1">Thiol-specific peroxidase that catalyzes the reduction of hydrogen peroxide and organic hydroperoxides to water and alcohols, respectively. Plays a role in cell protection against oxidative stress by detoxifying peroxides and as sensor of hydrogen peroxide-mediated signaling events.</text>
</comment>
<evidence type="ECO:0000256" key="5">
    <source>
        <dbReference type="ARBA" id="ARBA00022862"/>
    </source>
</evidence>
<accession>A0A1N6FVW2</accession>
<dbReference type="InterPro" id="IPR036249">
    <property type="entry name" value="Thioredoxin-like_sf"/>
</dbReference>
<proteinExistence type="inferred from homology"/>
<dbReference type="RefSeq" id="WP_028461559.1">
    <property type="nucleotide sequence ID" value="NZ_FSRO01000001.1"/>
</dbReference>
<dbReference type="PROSITE" id="PS51352">
    <property type="entry name" value="THIOREDOXIN_2"/>
    <property type="match status" value="1"/>
</dbReference>
<dbReference type="Gene3D" id="3.40.30.10">
    <property type="entry name" value="Glutaredoxin"/>
    <property type="match status" value="1"/>
</dbReference>
<comment type="subunit">
    <text evidence="2">Monomer.</text>
</comment>
<name>A0A1N6FVW2_9PROT</name>
<dbReference type="PANTHER" id="PTHR42801">
    <property type="entry name" value="THIOREDOXIN-DEPENDENT PEROXIDE REDUCTASE"/>
    <property type="match status" value="1"/>
</dbReference>
<dbReference type="CDD" id="cd03017">
    <property type="entry name" value="PRX_BCP"/>
    <property type="match status" value="1"/>
</dbReference>
<dbReference type="InterPro" id="IPR000866">
    <property type="entry name" value="AhpC/TSA"/>
</dbReference>
<evidence type="ECO:0000256" key="9">
    <source>
        <dbReference type="ARBA" id="ARBA00032824"/>
    </source>
</evidence>
<evidence type="ECO:0000256" key="7">
    <source>
        <dbReference type="ARBA" id="ARBA00023157"/>
    </source>
</evidence>
<dbReference type="Proteomes" id="UP000185062">
    <property type="component" value="Unassembled WGS sequence"/>
</dbReference>
<evidence type="ECO:0000256" key="8">
    <source>
        <dbReference type="ARBA" id="ARBA00023284"/>
    </source>
</evidence>
<keyword evidence="4" id="KW-0575">Peroxidase</keyword>
<dbReference type="SUPFAM" id="SSF52833">
    <property type="entry name" value="Thioredoxin-like"/>
    <property type="match status" value="1"/>
</dbReference>
<dbReference type="EC" id="1.11.1.24" evidence="3"/>
<dbReference type="GO" id="GO:0034599">
    <property type="term" value="P:cellular response to oxidative stress"/>
    <property type="evidence" value="ECO:0007669"/>
    <property type="project" value="TreeGrafter"/>
</dbReference>
<dbReference type="GO" id="GO:0045454">
    <property type="term" value="P:cell redox homeostasis"/>
    <property type="evidence" value="ECO:0007669"/>
    <property type="project" value="TreeGrafter"/>
</dbReference>
<evidence type="ECO:0000256" key="12">
    <source>
        <dbReference type="ARBA" id="ARBA00049091"/>
    </source>
</evidence>
<evidence type="ECO:0000259" key="14">
    <source>
        <dbReference type="PROSITE" id="PS51352"/>
    </source>
</evidence>
<dbReference type="STRING" id="44575.SAMN05216419_10184"/>
<keyword evidence="7" id="KW-1015">Disulfide bond</keyword>
<dbReference type="GO" id="GO:0008379">
    <property type="term" value="F:thioredoxin peroxidase activity"/>
    <property type="evidence" value="ECO:0007669"/>
    <property type="project" value="TreeGrafter"/>
</dbReference>
<feature type="domain" description="Thioredoxin" evidence="14">
    <location>
        <begin position="27"/>
        <end position="176"/>
    </location>
</feature>
<evidence type="ECO:0000256" key="11">
    <source>
        <dbReference type="ARBA" id="ARBA00042639"/>
    </source>
</evidence>
<dbReference type="PANTHER" id="PTHR42801:SF4">
    <property type="entry name" value="AHPC_TSA FAMILY PROTEIN"/>
    <property type="match status" value="1"/>
</dbReference>
<dbReference type="Pfam" id="PF00578">
    <property type="entry name" value="AhpC-TSA"/>
    <property type="match status" value="1"/>
</dbReference>
<keyword evidence="16" id="KW-1185">Reference proteome</keyword>
<dbReference type="GO" id="GO:0005737">
    <property type="term" value="C:cytoplasm"/>
    <property type="evidence" value="ECO:0007669"/>
    <property type="project" value="TreeGrafter"/>
</dbReference>
<dbReference type="FunFam" id="3.40.30.10:FF:000007">
    <property type="entry name" value="Thioredoxin-dependent thiol peroxidase"/>
    <property type="match status" value="1"/>
</dbReference>
<dbReference type="InterPro" id="IPR013766">
    <property type="entry name" value="Thioredoxin_domain"/>
</dbReference>
<dbReference type="PIRSF" id="PIRSF000239">
    <property type="entry name" value="AHPC"/>
    <property type="match status" value="1"/>
</dbReference>
<evidence type="ECO:0000256" key="10">
    <source>
        <dbReference type="ARBA" id="ARBA00038489"/>
    </source>
</evidence>
<evidence type="ECO:0000256" key="13">
    <source>
        <dbReference type="PIRSR" id="PIRSR000239-1"/>
    </source>
</evidence>
<evidence type="ECO:0000256" key="4">
    <source>
        <dbReference type="ARBA" id="ARBA00022559"/>
    </source>
</evidence>
<keyword evidence="8" id="KW-0676">Redox-active center</keyword>
<sequence length="180" mass="20166">MEWLAIFIITIVIVFLLRSQITRTSALKPGQPAPDFTLSDQNGKTHTLTDFRGKWLAMYFYPKDDTPGCTKQACQFRDDLYKLTELGAAVVGVSVDNIHSHASFAEKYNLPFPLLADDRAEVSARYRSLINLGIARFAKRNTFLIDPQGKISRIYLSASAADNSAEVIEDLKQLQVQTAH</sequence>
<comment type="similarity">
    <text evidence="10">Belongs to the peroxiredoxin family. BCP/PrxQ subfamily.</text>
</comment>
<evidence type="ECO:0000256" key="1">
    <source>
        <dbReference type="ARBA" id="ARBA00003330"/>
    </source>
</evidence>
<dbReference type="AlphaFoldDB" id="A0A1N6FVW2"/>